<accession>A0A238WF01</accession>
<organism evidence="1 3">
    <name type="scientific">Paracoccus sediminis</name>
    <dbReference type="NCBI Taxonomy" id="1214787"/>
    <lineage>
        <taxon>Bacteria</taxon>
        <taxon>Pseudomonadati</taxon>
        <taxon>Pseudomonadota</taxon>
        <taxon>Alphaproteobacteria</taxon>
        <taxon>Rhodobacterales</taxon>
        <taxon>Paracoccaceae</taxon>
        <taxon>Paracoccus</taxon>
    </lineage>
</organism>
<dbReference type="OrthoDB" id="1488684at2"/>
<evidence type="ECO:0000313" key="1">
    <source>
        <dbReference type="EMBL" id="SNR45017.1"/>
    </source>
</evidence>
<evidence type="ECO:0000313" key="3">
    <source>
        <dbReference type="Proteomes" id="UP000198409"/>
    </source>
</evidence>
<reference evidence="2 4" key="3">
    <citation type="submission" date="2019-02" db="EMBL/GenBank/DDBJ databases">
        <authorList>
            <person name="Zhang G."/>
        </authorList>
    </citation>
    <scope>NUCLEOTIDE SEQUENCE [LARGE SCALE GENOMIC DNA]</scope>
    <source>
        <strain evidence="2 4">CMB17</strain>
    </source>
</reference>
<dbReference type="Proteomes" id="UP000198409">
    <property type="component" value="Unassembled WGS sequence"/>
</dbReference>
<dbReference type="Proteomes" id="UP000292859">
    <property type="component" value="Unassembled WGS sequence"/>
</dbReference>
<dbReference type="EMBL" id="FZNM01000004">
    <property type="protein sequence ID" value="SNR45017.1"/>
    <property type="molecule type" value="Genomic_DNA"/>
</dbReference>
<dbReference type="EMBL" id="SIRL01000004">
    <property type="protein sequence ID" value="TBN50893.1"/>
    <property type="molecule type" value="Genomic_DNA"/>
</dbReference>
<evidence type="ECO:0000313" key="4">
    <source>
        <dbReference type="Proteomes" id="UP000292859"/>
    </source>
</evidence>
<sequence length="745" mass="82316">MLSLTDGFSIEGVDFFRDDEAKETFYYLPNTVELARNPDGTPQFQFVLYQAGLPIEGKQQGGGFLVLTTVLTAPADIIGPRATAEAQRILRAEAPSPGAPIPTPKIRPVNFIGGTAVLRIARGTGNQLIQNIDLGRPSLFGRNTVSVVADMTLMGAEIFADVLRQGGAIAVVEYNLEFEVRLPAVVIEAHISSSRVRAVVATYTTQEVVDEDFWGGDTTTEVRKRTGYSEFLRENSLVELDIRSGSSEVELDDDMISDLRDFALGAMDKFINEQWLNVGGILTTEQLQSEWLEFINEDFEKNFDLVLTQSDVIKRQYNPSATINPTFIAADVADYLIVVDTLAHPFFKRLEVDVSTSFDFERFDDYVHSIVVDLTYDSPDDTGRRIQKAESFIFTKDDNERRKFVTAKGRSNEYQVTAEVHYRNGPVLRQRLLNATSVAPAQVIAVANPGEIDVTFSAPAIGFDGDLQSIDIELAYEDRRNGIAPFIEQRSLTKDAPQVQIKRPVYSPEVKAFRYRITHVFPTQKISTPWLEAGAGTTQIKVSTPFEDELRLDVVPSADWTELTGILVSLTYEDAENDVRSQQSLFFAPEDVGKVKTFIAPLKDPARRDVTVAETHLFKSGAARSLEARTHVANGVPAVVGNAPGGVYRLTLSGEDVALGTDVRRVTVTLRYEDAANDVIDMHGALLRGPGETSVWSVALADPSKLDYTYRADYFLASGDRIAGPEKTATFGNPEDWLFVEPPAP</sequence>
<keyword evidence="4" id="KW-1185">Reference proteome</keyword>
<name>A0A238WF01_9RHOB</name>
<dbReference type="RefSeq" id="WP_089387739.1">
    <property type="nucleotide sequence ID" value="NZ_FZNM01000004.1"/>
</dbReference>
<gene>
    <name evidence="2" type="ORF">EYF88_08255</name>
    <name evidence="1" type="ORF">SAMN06265378_104130</name>
</gene>
<reference evidence="1" key="1">
    <citation type="submission" date="2017-06" db="EMBL/GenBank/DDBJ databases">
        <authorList>
            <person name="Kim H.J."/>
            <person name="Triplett B.A."/>
        </authorList>
    </citation>
    <scope>NUCLEOTIDE SEQUENCE [LARGE SCALE GENOMIC DNA]</scope>
    <source>
        <strain evidence="1">DSM 26170</strain>
    </source>
</reference>
<dbReference type="AlphaFoldDB" id="A0A238WF01"/>
<evidence type="ECO:0000313" key="2">
    <source>
        <dbReference type="EMBL" id="TBN50893.1"/>
    </source>
</evidence>
<proteinExistence type="predicted"/>
<protein>
    <submittedName>
        <fullName evidence="1">Uncharacterized protein</fullName>
    </submittedName>
</protein>
<reference evidence="3" key="2">
    <citation type="submission" date="2017-06" db="EMBL/GenBank/DDBJ databases">
        <authorList>
            <person name="Varghese N."/>
            <person name="Submissions S."/>
        </authorList>
    </citation>
    <scope>NUCLEOTIDE SEQUENCE [LARGE SCALE GENOMIC DNA]</scope>
    <source>
        <strain evidence="3">DSM 26170</strain>
    </source>
</reference>